<evidence type="ECO:0000256" key="8">
    <source>
        <dbReference type="ARBA" id="ARBA00022840"/>
    </source>
</evidence>
<dbReference type="PANTHER" id="PTHR10890">
    <property type="entry name" value="CYSTEINYL-TRNA SYNTHETASE"/>
    <property type="match status" value="1"/>
</dbReference>
<dbReference type="Pfam" id="PF01406">
    <property type="entry name" value="tRNA-synt_1e"/>
    <property type="match status" value="1"/>
</dbReference>
<dbReference type="Proteomes" id="UP000176409">
    <property type="component" value="Unassembled WGS sequence"/>
</dbReference>
<comment type="caution">
    <text evidence="13">The sequence shown here is derived from an EMBL/GenBank/DDBJ whole genome shotgun (WGS) entry which is preliminary data.</text>
</comment>
<evidence type="ECO:0000256" key="9">
    <source>
        <dbReference type="ARBA" id="ARBA00022917"/>
    </source>
</evidence>
<keyword evidence="9" id="KW-0648">Protein biosynthesis</keyword>
<dbReference type="InterPro" id="IPR024909">
    <property type="entry name" value="Cys-tRNA/MSH_ligase"/>
</dbReference>
<dbReference type="Gene3D" id="3.40.50.620">
    <property type="entry name" value="HUPs"/>
    <property type="match status" value="1"/>
</dbReference>
<dbReference type="CDD" id="cd00672">
    <property type="entry name" value="CysRS_core"/>
    <property type="match status" value="1"/>
</dbReference>
<name>A0A1F6B0H6_9BACT</name>
<evidence type="ECO:0000259" key="12">
    <source>
        <dbReference type="Pfam" id="PF01406"/>
    </source>
</evidence>
<comment type="subunit">
    <text evidence="2">Monomer.</text>
</comment>
<dbReference type="SUPFAM" id="SSF47323">
    <property type="entry name" value="Anticodon-binding domain of a subclass of class I aminoacyl-tRNA synthetases"/>
    <property type="match status" value="1"/>
</dbReference>
<keyword evidence="10" id="KW-0030">Aminoacyl-tRNA synthetase</keyword>
<keyword evidence="5" id="KW-0479">Metal-binding</keyword>
<dbReference type="Gene3D" id="1.20.120.1910">
    <property type="entry name" value="Cysteine-tRNA ligase, C-terminal anti-codon recognition domain"/>
    <property type="match status" value="1"/>
</dbReference>
<dbReference type="NCBIfam" id="TIGR00435">
    <property type="entry name" value="cysS"/>
    <property type="match status" value="1"/>
</dbReference>
<dbReference type="EMBL" id="MFJZ01000023">
    <property type="protein sequence ID" value="OGG30421.1"/>
    <property type="molecule type" value="Genomic_DNA"/>
</dbReference>
<keyword evidence="7" id="KW-0862">Zinc</keyword>
<evidence type="ECO:0000256" key="2">
    <source>
        <dbReference type="ARBA" id="ARBA00011245"/>
    </source>
</evidence>
<reference evidence="13 14" key="1">
    <citation type="journal article" date="2016" name="Nat. Commun.">
        <title>Thousands of microbial genomes shed light on interconnected biogeochemical processes in an aquifer system.</title>
        <authorList>
            <person name="Anantharaman K."/>
            <person name="Brown C.T."/>
            <person name="Hug L.A."/>
            <person name="Sharon I."/>
            <person name="Castelle C.J."/>
            <person name="Probst A.J."/>
            <person name="Thomas B.C."/>
            <person name="Singh A."/>
            <person name="Wilkins M.J."/>
            <person name="Karaoz U."/>
            <person name="Brodie E.L."/>
            <person name="Williams K.H."/>
            <person name="Hubbard S.S."/>
            <person name="Banfield J.F."/>
        </authorList>
    </citation>
    <scope>NUCLEOTIDE SEQUENCE [LARGE SCALE GENOMIC DNA]</scope>
</reference>
<proteinExistence type="inferred from homology"/>
<dbReference type="GO" id="GO:0005829">
    <property type="term" value="C:cytosol"/>
    <property type="evidence" value="ECO:0007669"/>
    <property type="project" value="TreeGrafter"/>
</dbReference>
<dbReference type="PANTHER" id="PTHR10890:SF3">
    <property type="entry name" value="CYSTEINE--TRNA LIGASE, CYTOPLASMIC"/>
    <property type="match status" value="1"/>
</dbReference>
<feature type="domain" description="tRNA synthetases class I catalytic" evidence="12">
    <location>
        <begin position="17"/>
        <end position="329"/>
    </location>
</feature>
<dbReference type="GO" id="GO:0005524">
    <property type="term" value="F:ATP binding"/>
    <property type="evidence" value="ECO:0007669"/>
    <property type="project" value="UniProtKB-KW"/>
</dbReference>
<evidence type="ECO:0000313" key="13">
    <source>
        <dbReference type="EMBL" id="OGG30421.1"/>
    </source>
</evidence>
<dbReference type="InterPro" id="IPR015803">
    <property type="entry name" value="Cys-tRNA-ligase"/>
</dbReference>
<keyword evidence="6" id="KW-0547">Nucleotide-binding</keyword>
<organism evidence="13 14">
    <name type="scientific">Candidatus Gottesmanbacteria bacterium RIFCSPLOWO2_01_FULL_49_10</name>
    <dbReference type="NCBI Taxonomy" id="1798396"/>
    <lineage>
        <taxon>Bacteria</taxon>
        <taxon>Candidatus Gottesmaniibacteriota</taxon>
    </lineage>
</organism>
<dbReference type="InterPro" id="IPR032678">
    <property type="entry name" value="tRNA-synt_1_cat_dom"/>
</dbReference>
<protein>
    <recommendedName>
        <fullName evidence="3 11">Cysteine--tRNA ligase</fullName>
        <ecNumber evidence="3 11">6.1.1.16</ecNumber>
    </recommendedName>
</protein>
<evidence type="ECO:0000256" key="10">
    <source>
        <dbReference type="ARBA" id="ARBA00023146"/>
    </source>
</evidence>
<dbReference type="GO" id="GO:0006423">
    <property type="term" value="P:cysteinyl-tRNA aminoacylation"/>
    <property type="evidence" value="ECO:0007669"/>
    <property type="project" value="UniProtKB-UniRule"/>
</dbReference>
<evidence type="ECO:0000256" key="3">
    <source>
        <dbReference type="ARBA" id="ARBA00012832"/>
    </source>
</evidence>
<dbReference type="PRINTS" id="PR00983">
    <property type="entry name" value="TRNASYNTHCYS"/>
</dbReference>
<sequence>MLSLYNTLTKTIVDFIPVHPPKVGLYTCGQTVYDYTHIGHGRKYVGDDMLRRVLTRFGYEVTHVQNVTDVGHLVSDADEGEDKLEKGAKKTGKTVWQVAEFFTKHFYDSMDKLGILRPTTICKATEHIPEQIALIEKLLAKGVAYDTPEAVYFDVTKFKGYGSLFGQKLSEKQVAARSDVQTGSHKKHPPDFALWFKRTGRFADHVMHWESPFGDGFPGWHIECSAMAMKYLGDTIDIHTGGIEHTAVHHPNEIAQSEGATGKQFVRYWIHHGHLMMDGAKMSKSLGNIVSVEDVVNKGFDPLALRYFYLTAHYRKPMNFTWEALTAAQNALSELRLQLSAISRQQSERTTLSEEKLEKVDAYRKKFDKALSHDLNMPQALAVAWEVVKSNIPSPDKYDLILDFDEVLGLQLQQTAKSKQQA</sequence>
<dbReference type="EC" id="6.1.1.16" evidence="3 11"/>
<evidence type="ECO:0000256" key="4">
    <source>
        <dbReference type="ARBA" id="ARBA00022598"/>
    </source>
</evidence>
<dbReference type="SUPFAM" id="SSF52374">
    <property type="entry name" value="Nucleotidylyl transferase"/>
    <property type="match status" value="1"/>
</dbReference>
<comment type="cofactor">
    <cofactor evidence="1">
        <name>Zn(2+)</name>
        <dbReference type="ChEBI" id="CHEBI:29105"/>
    </cofactor>
</comment>
<accession>A0A1F6B0H6</accession>
<evidence type="ECO:0000256" key="1">
    <source>
        <dbReference type="ARBA" id="ARBA00001947"/>
    </source>
</evidence>
<dbReference type="GO" id="GO:0004817">
    <property type="term" value="F:cysteine-tRNA ligase activity"/>
    <property type="evidence" value="ECO:0007669"/>
    <property type="project" value="UniProtKB-UniRule"/>
</dbReference>
<dbReference type="GO" id="GO:0046872">
    <property type="term" value="F:metal ion binding"/>
    <property type="evidence" value="ECO:0007669"/>
    <property type="project" value="UniProtKB-KW"/>
</dbReference>
<gene>
    <name evidence="13" type="ORF">A2973_03545</name>
</gene>
<evidence type="ECO:0000313" key="14">
    <source>
        <dbReference type="Proteomes" id="UP000176409"/>
    </source>
</evidence>
<keyword evidence="8" id="KW-0067">ATP-binding</keyword>
<dbReference type="InterPro" id="IPR009080">
    <property type="entry name" value="tRNAsynth_Ia_anticodon-bd"/>
</dbReference>
<keyword evidence="4 13" id="KW-0436">Ligase</keyword>
<feature type="non-terminal residue" evidence="13">
    <location>
        <position position="422"/>
    </location>
</feature>
<dbReference type="HAMAP" id="MF_00041">
    <property type="entry name" value="Cys_tRNA_synth"/>
    <property type="match status" value="1"/>
</dbReference>
<evidence type="ECO:0000256" key="5">
    <source>
        <dbReference type="ARBA" id="ARBA00022723"/>
    </source>
</evidence>
<dbReference type="InterPro" id="IPR014729">
    <property type="entry name" value="Rossmann-like_a/b/a_fold"/>
</dbReference>
<evidence type="ECO:0000256" key="6">
    <source>
        <dbReference type="ARBA" id="ARBA00022741"/>
    </source>
</evidence>
<evidence type="ECO:0000256" key="7">
    <source>
        <dbReference type="ARBA" id="ARBA00022833"/>
    </source>
</evidence>
<evidence type="ECO:0000256" key="11">
    <source>
        <dbReference type="NCBIfam" id="TIGR00435"/>
    </source>
</evidence>
<dbReference type="AlphaFoldDB" id="A0A1F6B0H6"/>
<dbReference type="STRING" id="1798396.A2973_03545"/>